<gene>
    <name evidence="1" type="ORF">ABW286_06500</name>
</gene>
<accession>A0ABV3MZ45</accession>
<evidence type="ECO:0000313" key="2">
    <source>
        <dbReference type="Proteomes" id="UP001554567"/>
    </source>
</evidence>
<name>A0ABV3MZ45_9GAMM</name>
<dbReference type="Proteomes" id="UP001554567">
    <property type="component" value="Unassembled WGS sequence"/>
</dbReference>
<comment type="caution">
    <text evidence="1">The sequence shown here is derived from an EMBL/GenBank/DDBJ whole genome shotgun (WGS) entry which is preliminary data.</text>
</comment>
<sequence length="344" mass="39372">MHEPTLAEQWNSWLTCPPERLQAQMRSDLENITVAEKTRAAMLAFVDEYRRKGENWSWQGIRGDELKAPLLELQQAAPHYFSLFCEKIALAEKFKWVGGSVGAEVLAAQTSYKKFAVVSTPRAGTHLIRTLLGSHPNIEMHGEAFNRFGQHLLPYSVSDTPVDTIIQRHLFRPWFEYVEAVGFVLFRDLDTQWGKHSVWPDLQAIPDLKLILLERKSLLQQFVSLKKSLRDQIWYFARNDSRAVSDEKIAVSLDELLPFIDENTENRLKFTEAFQHHQMLTLYYEDVVAAPDTAAGEILSFLGVSELRLCAGTGRKESRPLSSVISNYPQLITTLKGTKYEPYL</sequence>
<evidence type="ECO:0000313" key="1">
    <source>
        <dbReference type="EMBL" id="MEW5288829.1"/>
    </source>
</evidence>
<reference evidence="1 2" key="1">
    <citation type="submission" date="2024-07" db="EMBL/GenBank/DDBJ databases">
        <authorList>
            <person name="Dulla G.F.J."/>
            <person name="Delorm J.G."/>
        </authorList>
    </citation>
    <scope>NUCLEOTIDE SEQUENCE [LARGE SCALE GENOMIC DNA]</scope>
    <source>
        <strain evidence="1 2">JGD 233</strain>
    </source>
</reference>
<dbReference type="InterPro" id="IPR027417">
    <property type="entry name" value="P-loop_NTPase"/>
</dbReference>
<dbReference type="SUPFAM" id="SSF52540">
    <property type="entry name" value="P-loop containing nucleoside triphosphate hydrolases"/>
    <property type="match status" value="1"/>
</dbReference>
<proteinExistence type="predicted"/>
<dbReference type="PANTHER" id="PTHR32175">
    <property type="entry name" value="PROTEIN, PUTATIVE, EXPRESSED-RELATED"/>
    <property type="match status" value="1"/>
</dbReference>
<dbReference type="EMBL" id="JBFKZN010000003">
    <property type="protein sequence ID" value="MEW5288829.1"/>
    <property type="molecule type" value="Genomic_DNA"/>
</dbReference>
<dbReference type="RefSeq" id="WP_367167002.1">
    <property type="nucleotide sequence ID" value="NZ_JBFKZN010000003.1"/>
</dbReference>
<organism evidence="1 2">
    <name type="scientific">Erwinia papayae</name>
    <dbReference type="NCBI Taxonomy" id="206499"/>
    <lineage>
        <taxon>Bacteria</taxon>
        <taxon>Pseudomonadati</taxon>
        <taxon>Pseudomonadota</taxon>
        <taxon>Gammaproteobacteria</taxon>
        <taxon>Enterobacterales</taxon>
        <taxon>Erwiniaceae</taxon>
        <taxon>Erwinia</taxon>
    </lineage>
</organism>
<dbReference type="Gene3D" id="3.40.50.300">
    <property type="entry name" value="P-loop containing nucleotide triphosphate hydrolases"/>
    <property type="match status" value="1"/>
</dbReference>
<keyword evidence="2" id="KW-1185">Reference proteome</keyword>
<dbReference type="PANTHER" id="PTHR32175:SF26">
    <property type="entry name" value="PROTEIN, PUTATIVE, EXPRESSED-RELATED"/>
    <property type="match status" value="1"/>
</dbReference>
<protein>
    <submittedName>
        <fullName evidence="1">Sulfotransferase family protein</fullName>
    </submittedName>
</protein>
<dbReference type="InterPro" id="IPR052796">
    <property type="entry name" value="Nod_factor_sulfotransferase"/>
</dbReference>